<dbReference type="Proteomes" id="UP001596501">
    <property type="component" value="Unassembled WGS sequence"/>
</dbReference>
<dbReference type="EMBL" id="JBHTCA010000025">
    <property type="protein sequence ID" value="MFC7411179.1"/>
    <property type="molecule type" value="Genomic_DNA"/>
</dbReference>
<keyword evidence="4" id="KW-1185">Reference proteome</keyword>
<dbReference type="SUPFAM" id="SSF109604">
    <property type="entry name" value="HD-domain/PDEase-like"/>
    <property type="match status" value="1"/>
</dbReference>
<evidence type="ECO:0000256" key="1">
    <source>
        <dbReference type="SAM" id="MobiDB-lite"/>
    </source>
</evidence>
<dbReference type="PANTHER" id="PTHR33525">
    <property type="match status" value="1"/>
</dbReference>
<feature type="domain" description="HDOD" evidence="2">
    <location>
        <begin position="85"/>
        <end position="279"/>
    </location>
</feature>
<dbReference type="InterPro" id="IPR052340">
    <property type="entry name" value="RNase_Y/CdgJ"/>
</dbReference>
<dbReference type="Gene3D" id="1.10.3210.10">
    <property type="entry name" value="Hypothetical protein af1432"/>
    <property type="match status" value="1"/>
</dbReference>
<feature type="region of interest" description="Disordered" evidence="1">
    <location>
        <begin position="26"/>
        <end position="59"/>
    </location>
</feature>
<gene>
    <name evidence="3" type="ORF">ACFQPB_20135</name>
</gene>
<evidence type="ECO:0000259" key="2">
    <source>
        <dbReference type="PROSITE" id="PS51833"/>
    </source>
</evidence>
<evidence type="ECO:0000313" key="3">
    <source>
        <dbReference type="EMBL" id="MFC7411179.1"/>
    </source>
</evidence>
<reference evidence="4" key="1">
    <citation type="journal article" date="2019" name="Int. J. Syst. Evol. Microbiol.">
        <title>The Global Catalogue of Microorganisms (GCM) 10K type strain sequencing project: providing services to taxonomists for standard genome sequencing and annotation.</title>
        <authorList>
            <consortium name="The Broad Institute Genomics Platform"/>
            <consortium name="The Broad Institute Genome Sequencing Center for Infectious Disease"/>
            <person name="Wu L."/>
            <person name="Ma J."/>
        </authorList>
    </citation>
    <scope>NUCLEOTIDE SEQUENCE [LARGE SCALE GENOMIC DNA]</scope>
    <source>
        <strain evidence="4">CGMCC 1.12371</strain>
    </source>
</reference>
<comment type="caution">
    <text evidence="3">The sequence shown here is derived from an EMBL/GenBank/DDBJ whole genome shotgun (WGS) entry which is preliminary data.</text>
</comment>
<evidence type="ECO:0000313" key="4">
    <source>
        <dbReference type="Proteomes" id="UP001596501"/>
    </source>
</evidence>
<sequence length="364" mass="38875">MELWVGLGVAVIAIGWLLRQRLGARPQGAPARVPTPQTSHEPPSSVGAPAPTGDAPLNLPRFRPLRANDLSTEQQQQLLAAHVAVPRPSRLLDQLLSPEFVNQASARQLADLVAGEPLLAARVLKAVNAPFYGLPQPVNSIAQAVTYLGLTTVRITCLRYIFIAAFKTSEAPRQQAIDRLWRASALASELMARAASAWPLADAGRWSSAVLLSFLGRLAVLASAPAEQLPALANGPPTQRAEAEQQLVGLCAAELGRLLMGHWGLPHGVVDDAADIGWLVFEAPPWPTDGRAEALALCALCVWLSERAADPATGTLPPPLDWATDTSDDIACLRARLSPARCAALQAWWLTPEVQQLLGPFPRA</sequence>
<proteinExistence type="predicted"/>
<name>A0ABW2QPZ0_9BURK</name>
<dbReference type="Pfam" id="PF08668">
    <property type="entry name" value="HDOD"/>
    <property type="match status" value="1"/>
</dbReference>
<dbReference type="PROSITE" id="PS51833">
    <property type="entry name" value="HDOD"/>
    <property type="match status" value="1"/>
</dbReference>
<dbReference type="RefSeq" id="WP_382227170.1">
    <property type="nucleotide sequence ID" value="NZ_JBHTCA010000025.1"/>
</dbReference>
<accession>A0ABW2QPZ0</accession>
<organism evidence="3 4">
    <name type="scientific">Hydrogenophaga atypica</name>
    <dbReference type="NCBI Taxonomy" id="249409"/>
    <lineage>
        <taxon>Bacteria</taxon>
        <taxon>Pseudomonadati</taxon>
        <taxon>Pseudomonadota</taxon>
        <taxon>Betaproteobacteria</taxon>
        <taxon>Burkholderiales</taxon>
        <taxon>Comamonadaceae</taxon>
        <taxon>Hydrogenophaga</taxon>
    </lineage>
</organism>
<protein>
    <submittedName>
        <fullName evidence="3">HDOD domain-containing protein</fullName>
    </submittedName>
</protein>
<dbReference type="InterPro" id="IPR013976">
    <property type="entry name" value="HDOD"/>
</dbReference>
<dbReference type="PANTHER" id="PTHR33525:SF4">
    <property type="entry name" value="CYCLIC DI-GMP PHOSPHODIESTERASE CDGJ"/>
    <property type="match status" value="1"/>
</dbReference>